<sequence>MEPHRGGIDARERHRRRPACPPSDPQKIRLFGCWPRWRQPPFRCLDSSPSQQHVASSCGPKLRTRADKQFASRHRLSDTARATWPSFKQAVGVVVINGVGFPDTRNHEAEFPEGAGSPLPILAYVCVMQFSQQYSEPYAGNHDMEQHASDEANLHLAP</sequence>
<feature type="non-terminal residue" evidence="1">
    <location>
        <position position="158"/>
    </location>
</feature>
<dbReference type="Proteomes" id="UP000805193">
    <property type="component" value="Unassembled WGS sequence"/>
</dbReference>
<proteinExistence type="predicted"/>
<accession>A0AC60NZH3</accession>
<dbReference type="EMBL" id="JABSTQ010011344">
    <property type="protein sequence ID" value="KAG0412471.1"/>
    <property type="molecule type" value="Genomic_DNA"/>
</dbReference>
<name>A0AC60NZH3_IXOPE</name>
<evidence type="ECO:0000313" key="1">
    <source>
        <dbReference type="EMBL" id="KAG0412471.1"/>
    </source>
</evidence>
<gene>
    <name evidence="1" type="ORF">HPB47_010391</name>
</gene>
<reference evidence="1 2" key="1">
    <citation type="journal article" date="2020" name="Cell">
        <title>Large-Scale Comparative Analyses of Tick Genomes Elucidate Their Genetic Diversity and Vector Capacities.</title>
        <authorList>
            <consortium name="Tick Genome and Microbiome Consortium (TIGMIC)"/>
            <person name="Jia N."/>
            <person name="Wang J."/>
            <person name="Shi W."/>
            <person name="Du L."/>
            <person name="Sun Y."/>
            <person name="Zhan W."/>
            <person name="Jiang J.F."/>
            <person name="Wang Q."/>
            <person name="Zhang B."/>
            <person name="Ji P."/>
            <person name="Bell-Sakyi L."/>
            <person name="Cui X.M."/>
            <person name="Yuan T.T."/>
            <person name="Jiang B.G."/>
            <person name="Yang W.F."/>
            <person name="Lam T.T."/>
            <person name="Chang Q.C."/>
            <person name="Ding S.J."/>
            <person name="Wang X.J."/>
            <person name="Zhu J.G."/>
            <person name="Ruan X.D."/>
            <person name="Zhao L."/>
            <person name="Wei J.T."/>
            <person name="Ye R.Z."/>
            <person name="Que T.C."/>
            <person name="Du C.H."/>
            <person name="Zhou Y.H."/>
            <person name="Cheng J.X."/>
            <person name="Dai P.F."/>
            <person name="Guo W.B."/>
            <person name="Han X.H."/>
            <person name="Huang E.J."/>
            <person name="Li L.F."/>
            <person name="Wei W."/>
            <person name="Gao Y.C."/>
            <person name="Liu J.Z."/>
            <person name="Shao H.Z."/>
            <person name="Wang X."/>
            <person name="Wang C.C."/>
            <person name="Yang T.C."/>
            <person name="Huo Q.B."/>
            <person name="Li W."/>
            <person name="Chen H.Y."/>
            <person name="Chen S.E."/>
            <person name="Zhou L.G."/>
            <person name="Ni X.B."/>
            <person name="Tian J.H."/>
            <person name="Sheng Y."/>
            <person name="Liu T."/>
            <person name="Pan Y.S."/>
            <person name="Xia L.Y."/>
            <person name="Li J."/>
            <person name="Zhao F."/>
            <person name="Cao W.C."/>
        </authorList>
    </citation>
    <scope>NUCLEOTIDE SEQUENCE [LARGE SCALE GENOMIC DNA]</scope>
    <source>
        <strain evidence="1">Iper-2018</strain>
    </source>
</reference>
<organism evidence="1 2">
    <name type="scientific">Ixodes persulcatus</name>
    <name type="common">Taiga tick</name>
    <dbReference type="NCBI Taxonomy" id="34615"/>
    <lineage>
        <taxon>Eukaryota</taxon>
        <taxon>Metazoa</taxon>
        <taxon>Ecdysozoa</taxon>
        <taxon>Arthropoda</taxon>
        <taxon>Chelicerata</taxon>
        <taxon>Arachnida</taxon>
        <taxon>Acari</taxon>
        <taxon>Parasitiformes</taxon>
        <taxon>Ixodida</taxon>
        <taxon>Ixodoidea</taxon>
        <taxon>Ixodidae</taxon>
        <taxon>Ixodinae</taxon>
        <taxon>Ixodes</taxon>
    </lineage>
</organism>
<evidence type="ECO:0000313" key="2">
    <source>
        <dbReference type="Proteomes" id="UP000805193"/>
    </source>
</evidence>
<protein>
    <submittedName>
        <fullName evidence="1">Uncharacterized protein</fullName>
    </submittedName>
</protein>
<comment type="caution">
    <text evidence="1">The sequence shown here is derived from an EMBL/GenBank/DDBJ whole genome shotgun (WGS) entry which is preliminary data.</text>
</comment>
<keyword evidence="2" id="KW-1185">Reference proteome</keyword>